<dbReference type="Proteomes" id="UP000250272">
    <property type="component" value="Chromosome"/>
</dbReference>
<protein>
    <submittedName>
        <fullName evidence="2">Uncharacterized protein</fullName>
    </submittedName>
</protein>
<dbReference type="AlphaFoldDB" id="A0A2Z2MNS4"/>
<gene>
    <name evidence="2" type="ORF">A3L01_09065</name>
</gene>
<proteinExistence type="predicted"/>
<reference evidence="2 3" key="1">
    <citation type="submission" date="2016-04" db="EMBL/GenBank/DDBJ databases">
        <title>Complete genome sequence of Thermococcus barossii type strain SHCK-94.</title>
        <authorList>
            <person name="Oger P.M."/>
        </authorList>
    </citation>
    <scope>NUCLEOTIDE SEQUENCE [LARGE SCALE GENOMIC DNA]</scope>
    <source>
        <strain evidence="2 3">SHCK-94</strain>
    </source>
</reference>
<accession>A0A2Z2MNS4</accession>
<feature type="transmembrane region" description="Helical" evidence="1">
    <location>
        <begin position="6"/>
        <end position="25"/>
    </location>
</feature>
<keyword evidence="3" id="KW-1185">Reference proteome</keyword>
<name>A0A2Z2MNS4_9EURY</name>
<feature type="transmembrane region" description="Helical" evidence="1">
    <location>
        <begin position="37"/>
        <end position="56"/>
    </location>
</feature>
<evidence type="ECO:0000313" key="3">
    <source>
        <dbReference type="Proteomes" id="UP000250272"/>
    </source>
</evidence>
<dbReference type="KEGG" id="tbs:A3L01_09065"/>
<keyword evidence="1" id="KW-0812">Transmembrane</keyword>
<organism evidence="2 3">
    <name type="scientific">Thermococcus barossii</name>
    <dbReference type="NCBI Taxonomy" id="54077"/>
    <lineage>
        <taxon>Archaea</taxon>
        <taxon>Methanobacteriati</taxon>
        <taxon>Methanobacteriota</taxon>
        <taxon>Thermococci</taxon>
        <taxon>Thermococcales</taxon>
        <taxon>Thermococcaceae</taxon>
        <taxon>Thermococcus</taxon>
    </lineage>
</organism>
<evidence type="ECO:0000313" key="2">
    <source>
        <dbReference type="EMBL" id="ASJ05504.1"/>
    </source>
</evidence>
<keyword evidence="1" id="KW-0472">Membrane</keyword>
<dbReference type="EMBL" id="CP015101">
    <property type="protein sequence ID" value="ASJ05504.1"/>
    <property type="molecule type" value="Genomic_DNA"/>
</dbReference>
<keyword evidence="1" id="KW-1133">Transmembrane helix</keyword>
<sequence length="66" mass="7802">MKRADFAFFSLIIPSIFCLAFYILLFNKAYKPLSSIIYAFLCIRCFLWSTCLMFKTSSIKLVNWQL</sequence>
<evidence type="ECO:0000256" key="1">
    <source>
        <dbReference type="SAM" id="Phobius"/>
    </source>
</evidence>